<dbReference type="InterPro" id="IPR004147">
    <property type="entry name" value="ABC1_dom"/>
</dbReference>
<dbReference type="AlphaFoldDB" id="A0A2T0FII1"/>
<dbReference type="GeneID" id="36516135"/>
<feature type="domain" description="ABC1 atypical kinase-like" evidence="2">
    <location>
        <begin position="160"/>
        <end position="413"/>
    </location>
</feature>
<accession>A0A2T0FII1</accession>
<reference evidence="3 4" key="1">
    <citation type="submission" date="2017-04" db="EMBL/GenBank/DDBJ databases">
        <title>Genome sequencing of [Candida] sorbophila.</title>
        <authorList>
            <person name="Ahn J.O."/>
        </authorList>
    </citation>
    <scope>NUCLEOTIDE SEQUENCE [LARGE SCALE GENOMIC DNA]</scope>
    <source>
        <strain evidence="3 4">DS02</strain>
    </source>
</reference>
<keyword evidence="4" id="KW-1185">Reference proteome</keyword>
<dbReference type="SUPFAM" id="SSF56112">
    <property type="entry name" value="Protein kinase-like (PK-like)"/>
    <property type="match status" value="1"/>
</dbReference>
<dbReference type="GO" id="GO:0007005">
    <property type="term" value="P:mitochondrion organization"/>
    <property type="evidence" value="ECO:0007669"/>
    <property type="project" value="TreeGrafter"/>
</dbReference>
<dbReference type="InterPro" id="IPR045307">
    <property type="entry name" value="ADCK1_dom"/>
</dbReference>
<dbReference type="GO" id="GO:0055088">
    <property type="term" value="P:lipid homeostasis"/>
    <property type="evidence" value="ECO:0007669"/>
    <property type="project" value="TreeGrafter"/>
</dbReference>
<evidence type="ECO:0000256" key="1">
    <source>
        <dbReference type="ARBA" id="ARBA00009670"/>
    </source>
</evidence>
<name>A0A2T0FII1_9ASCO</name>
<comment type="similarity">
    <text evidence="1">Belongs to the protein kinase superfamily. ADCK protein kinase family.</text>
</comment>
<dbReference type="EMBL" id="NDIQ01000021">
    <property type="protein sequence ID" value="PRT54767.1"/>
    <property type="molecule type" value="Genomic_DNA"/>
</dbReference>
<dbReference type="RefSeq" id="XP_024664712.1">
    <property type="nucleotide sequence ID" value="XM_024808944.1"/>
</dbReference>
<proteinExistence type="inferred from homology"/>
<dbReference type="PANTHER" id="PTHR43173:SF19">
    <property type="entry name" value="AARF DOMAIN-CONTAINING PROTEIN KINASE 1"/>
    <property type="match status" value="1"/>
</dbReference>
<evidence type="ECO:0000313" key="3">
    <source>
        <dbReference type="EMBL" id="PRT54767.1"/>
    </source>
</evidence>
<gene>
    <name evidence="3" type="ORF">B9G98_02387</name>
</gene>
<protein>
    <submittedName>
        <fullName evidence="3">ABC1 family protein MCP2</fullName>
    </submittedName>
</protein>
<dbReference type="Proteomes" id="UP000238350">
    <property type="component" value="Unassembled WGS sequence"/>
</dbReference>
<dbReference type="CDD" id="cd13969">
    <property type="entry name" value="ADCK1-like"/>
    <property type="match status" value="1"/>
</dbReference>
<dbReference type="InterPro" id="IPR011009">
    <property type="entry name" value="Kinase-like_dom_sf"/>
</dbReference>
<sequence>MLRRLTPLWGPMRPLIMVRQFSRTANRANDTVVPKITRRSFWSRKRVYWGAGIIAATVGAYNVNETFKTAVDVTALGTKRAATVSYVLFRCSWAYHSVLTAKYDSPEEQEAALRECHTRCAKITRWALETNAGLFIKIGQHIAALTYLFPEEWTSTMIPLQDKCPTTPYEDVERLILEDEGKPIEELFVSFDREPLGTASLAQVHRAELLDGTKVAVKVQHPSLKRFIPLDIMLIRSAIDAIEYFFPQYPLRWLSSEIENSIYTELDFREEARNAGFTSIYFEPFYDLTALRVPKVFWARRRLLCMEFCAGGRPDDLEFLEKHNISRSELSECFSHIFNNMIFTPGVGLHCDPHAGNIAIRPLEEHERHGPHNFEVILYDHGLYRYVPSKTRLAYAHLWLALLDSNEKDMRKYVEEFAGIGPDKFDIFIAAITGRDTENAKTNVMSRRTSTETTRMSEQIQQQGLLVQVMQMLREVPNIVLLILKTNDLTRYLDEKLDSPLGIVRTFLIMAQYCTTTIYKERIRSIASQYPSKWSLKRRVLELTSWLAYITRYSQLKLYSWVALFRPLT</sequence>
<dbReference type="OrthoDB" id="427480at2759"/>
<organism evidence="3 4">
    <name type="scientific">Wickerhamiella sorbophila</name>
    <dbReference type="NCBI Taxonomy" id="45607"/>
    <lineage>
        <taxon>Eukaryota</taxon>
        <taxon>Fungi</taxon>
        <taxon>Dikarya</taxon>
        <taxon>Ascomycota</taxon>
        <taxon>Saccharomycotina</taxon>
        <taxon>Dipodascomycetes</taxon>
        <taxon>Dipodascales</taxon>
        <taxon>Trichomonascaceae</taxon>
        <taxon>Wickerhamiella</taxon>
    </lineage>
</organism>
<evidence type="ECO:0000259" key="2">
    <source>
        <dbReference type="Pfam" id="PF03109"/>
    </source>
</evidence>
<dbReference type="InterPro" id="IPR051130">
    <property type="entry name" value="Mito_struct-func_regulator"/>
</dbReference>
<dbReference type="GO" id="GO:0005743">
    <property type="term" value="C:mitochondrial inner membrane"/>
    <property type="evidence" value="ECO:0007669"/>
    <property type="project" value="TreeGrafter"/>
</dbReference>
<dbReference type="PANTHER" id="PTHR43173">
    <property type="entry name" value="ABC1 FAMILY PROTEIN"/>
    <property type="match status" value="1"/>
</dbReference>
<evidence type="ECO:0000313" key="4">
    <source>
        <dbReference type="Proteomes" id="UP000238350"/>
    </source>
</evidence>
<dbReference type="STRING" id="45607.A0A2T0FII1"/>
<comment type="caution">
    <text evidence="3">The sequence shown here is derived from an EMBL/GenBank/DDBJ whole genome shotgun (WGS) entry which is preliminary data.</text>
</comment>
<dbReference type="Pfam" id="PF03109">
    <property type="entry name" value="ABC1"/>
    <property type="match status" value="1"/>
</dbReference>